<evidence type="ECO:0000256" key="1">
    <source>
        <dbReference type="SAM" id="MobiDB-lite"/>
    </source>
</evidence>
<accession>A0A0V0RA43</accession>
<sequence length="43" mass="4777">MKACQTHGNLSSPHSLIEEPLEDESTCVVPETDCEDTTEEQEN</sequence>
<name>A0A0V0RA43_9BILA</name>
<feature type="region of interest" description="Disordered" evidence="1">
    <location>
        <begin position="1"/>
        <end position="43"/>
    </location>
</feature>
<protein>
    <submittedName>
        <fullName evidence="2">Uncharacterized protein</fullName>
    </submittedName>
</protein>
<dbReference type="AlphaFoldDB" id="A0A0V0RA43"/>
<dbReference type="OrthoDB" id="4493at2759"/>
<feature type="compositionally biased region" description="Acidic residues" evidence="1">
    <location>
        <begin position="32"/>
        <end position="43"/>
    </location>
</feature>
<evidence type="ECO:0000313" key="2">
    <source>
        <dbReference type="EMBL" id="KRX11331.1"/>
    </source>
</evidence>
<feature type="compositionally biased region" description="Polar residues" evidence="1">
    <location>
        <begin position="1"/>
        <end position="14"/>
    </location>
</feature>
<dbReference type="EMBL" id="JYDL01002516">
    <property type="protein sequence ID" value="KRX11331.1"/>
    <property type="molecule type" value="Genomic_DNA"/>
</dbReference>
<evidence type="ECO:0000313" key="3">
    <source>
        <dbReference type="Proteomes" id="UP000054630"/>
    </source>
</evidence>
<dbReference type="Proteomes" id="UP000054630">
    <property type="component" value="Unassembled WGS sequence"/>
</dbReference>
<organism evidence="2 3">
    <name type="scientific">Trichinella nelsoni</name>
    <dbReference type="NCBI Taxonomy" id="6336"/>
    <lineage>
        <taxon>Eukaryota</taxon>
        <taxon>Metazoa</taxon>
        <taxon>Ecdysozoa</taxon>
        <taxon>Nematoda</taxon>
        <taxon>Enoplea</taxon>
        <taxon>Dorylaimia</taxon>
        <taxon>Trichinellida</taxon>
        <taxon>Trichinellidae</taxon>
        <taxon>Trichinella</taxon>
    </lineage>
</organism>
<comment type="caution">
    <text evidence="2">The sequence shown here is derived from an EMBL/GenBank/DDBJ whole genome shotgun (WGS) entry which is preliminary data.</text>
</comment>
<reference evidence="2 3" key="1">
    <citation type="submission" date="2015-01" db="EMBL/GenBank/DDBJ databases">
        <title>Evolution of Trichinella species and genotypes.</title>
        <authorList>
            <person name="Korhonen P.K."/>
            <person name="Edoardo P."/>
            <person name="Giuseppe L.R."/>
            <person name="Gasser R.B."/>
        </authorList>
    </citation>
    <scope>NUCLEOTIDE SEQUENCE [LARGE SCALE GENOMIC DNA]</scope>
    <source>
        <strain evidence="2">ISS37</strain>
    </source>
</reference>
<gene>
    <name evidence="2" type="ORF">T07_10150</name>
</gene>
<keyword evidence="3" id="KW-1185">Reference proteome</keyword>
<proteinExistence type="predicted"/>